<proteinExistence type="predicted"/>
<reference evidence="1" key="1">
    <citation type="journal article" date="2021" name="Microb. Physiol.">
        <title>Proteogenomic Insights into the Physiology of Marine, Sulfate-Reducing, Filamentous Desulfonema limicola and Desulfonema magnum.</title>
        <authorList>
            <person name="Schnaars V."/>
            <person name="Wohlbrand L."/>
            <person name="Scheve S."/>
            <person name="Hinrichs C."/>
            <person name="Reinhardt R."/>
            <person name="Rabus R."/>
        </authorList>
    </citation>
    <scope>NUCLEOTIDE SEQUENCE</scope>
    <source>
        <strain evidence="1">5ac10</strain>
    </source>
</reference>
<dbReference type="PANTHER" id="PTHR37421">
    <property type="entry name" value="UPF0260 PROTEIN YCGN"/>
    <property type="match status" value="1"/>
</dbReference>
<gene>
    <name evidence="1" type="ORF">dnl_43350</name>
</gene>
<protein>
    <submittedName>
        <fullName evidence="1">UCP006173</fullName>
    </submittedName>
</protein>
<dbReference type="AlphaFoldDB" id="A0A975GHV9"/>
<evidence type="ECO:0000313" key="2">
    <source>
        <dbReference type="Proteomes" id="UP000663720"/>
    </source>
</evidence>
<evidence type="ECO:0000313" key="1">
    <source>
        <dbReference type="EMBL" id="QTA81975.1"/>
    </source>
</evidence>
<keyword evidence="2" id="KW-1185">Reference proteome</keyword>
<dbReference type="PANTHER" id="PTHR37421:SF1">
    <property type="entry name" value="UPF0260 PROTEIN YCGN"/>
    <property type="match status" value="1"/>
</dbReference>
<dbReference type="RefSeq" id="WP_246514753.1">
    <property type="nucleotide sequence ID" value="NZ_CP061799.1"/>
</dbReference>
<dbReference type="InterPro" id="IPR008228">
    <property type="entry name" value="UCP006173"/>
</dbReference>
<name>A0A975GHV9_9BACT</name>
<organism evidence="1 2">
    <name type="scientific">Desulfonema limicola</name>
    <dbReference type="NCBI Taxonomy" id="45656"/>
    <lineage>
        <taxon>Bacteria</taxon>
        <taxon>Pseudomonadati</taxon>
        <taxon>Thermodesulfobacteriota</taxon>
        <taxon>Desulfobacteria</taxon>
        <taxon>Desulfobacterales</taxon>
        <taxon>Desulfococcaceae</taxon>
        <taxon>Desulfonema</taxon>
    </lineage>
</organism>
<sequence length="73" mass="8646">MLKRKESDAFKWLPLTCAYRLIANSQDLYWWHPLVSKDPETVHISEISVKDKAISEHNIRLDDLEAYVLDFEI</sequence>
<dbReference type="KEGG" id="dli:dnl_43350"/>
<dbReference type="EMBL" id="CP061799">
    <property type="protein sequence ID" value="QTA81975.1"/>
    <property type="molecule type" value="Genomic_DNA"/>
</dbReference>
<accession>A0A975GHV9</accession>
<dbReference type="Proteomes" id="UP000663720">
    <property type="component" value="Chromosome"/>
</dbReference>